<evidence type="ECO:0000313" key="6">
    <source>
        <dbReference type="Proteomes" id="UP001199816"/>
    </source>
</evidence>
<gene>
    <name evidence="5" type="ORF">LQ567_23705</name>
</gene>
<organism evidence="5 6">
    <name type="scientific">Niabella pedocola</name>
    <dbReference type="NCBI Taxonomy" id="1752077"/>
    <lineage>
        <taxon>Bacteria</taxon>
        <taxon>Pseudomonadati</taxon>
        <taxon>Bacteroidota</taxon>
        <taxon>Chitinophagia</taxon>
        <taxon>Chitinophagales</taxon>
        <taxon>Chitinophagaceae</taxon>
        <taxon>Niabella</taxon>
    </lineage>
</organism>
<dbReference type="PRINTS" id="PR00038">
    <property type="entry name" value="HTHLUXR"/>
</dbReference>
<comment type="caution">
    <text evidence="5">The sequence shown here is derived from an EMBL/GenBank/DDBJ whole genome shotgun (WGS) entry which is preliminary data.</text>
</comment>
<dbReference type="PANTHER" id="PTHR44688:SF16">
    <property type="entry name" value="DNA-BINDING TRANSCRIPTIONAL ACTIVATOR DEVR_DOSR"/>
    <property type="match status" value="1"/>
</dbReference>
<dbReference type="InterPro" id="IPR000792">
    <property type="entry name" value="Tscrpt_reg_LuxR_C"/>
</dbReference>
<dbReference type="EMBL" id="JAJNEC010000007">
    <property type="protein sequence ID" value="MCD2425810.1"/>
    <property type="molecule type" value="Genomic_DNA"/>
</dbReference>
<dbReference type="SMART" id="SM00421">
    <property type="entry name" value="HTH_LUXR"/>
    <property type="match status" value="1"/>
</dbReference>
<dbReference type="Proteomes" id="UP001199816">
    <property type="component" value="Unassembled WGS sequence"/>
</dbReference>
<dbReference type="InterPro" id="IPR016032">
    <property type="entry name" value="Sig_transdc_resp-reg_C-effctor"/>
</dbReference>
<keyword evidence="3" id="KW-0804">Transcription</keyword>
<dbReference type="Gene3D" id="3.30.450.20">
    <property type="entry name" value="PAS domain"/>
    <property type="match status" value="1"/>
</dbReference>
<evidence type="ECO:0000256" key="1">
    <source>
        <dbReference type="ARBA" id="ARBA00023015"/>
    </source>
</evidence>
<keyword evidence="6" id="KW-1185">Reference proteome</keyword>
<evidence type="ECO:0000256" key="2">
    <source>
        <dbReference type="ARBA" id="ARBA00023125"/>
    </source>
</evidence>
<feature type="domain" description="HTH luxR-type" evidence="4">
    <location>
        <begin position="186"/>
        <end position="251"/>
    </location>
</feature>
<dbReference type="PROSITE" id="PS50043">
    <property type="entry name" value="HTH_LUXR_2"/>
    <property type="match status" value="1"/>
</dbReference>
<protein>
    <submittedName>
        <fullName evidence="5">Helix-turn-helix transcriptional regulator</fullName>
    </submittedName>
</protein>
<sequence>MGIDVQDFFKPIHFNEHLAEEDYEKVRPLIDFAKSISQVTYQSVYLVDYYKRGFIYVSDNPIFLCGNTPRQVLEDGFLYYLKHVPQEDLELLLKINEAGFAFFGNLSKDDRLKFSISYDFHLKQPTGNLLMINHKLKPLLLDQHANPWIALCLVSLSSHTTSGHIRFKSKELKQAFEFNLATDTWEAMPIIQLNKREREILIYSVQGFTMEQIASKIYVSIDTVKFHKKNLFAKLGVKNITEATAAAIDQALI</sequence>
<proteinExistence type="predicted"/>
<name>A0ABS8PXP1_9BACT</name>
<keyword evidence="2" id="KW-0238">DNA-binding</keyword>
<dbReference type="Gene3D" id="1.10.10.10">
    <property type="entry name" value="Winged helix-like DNA-binding domain superfamily/Winged helix DNA-binding domain"/>
    <property type="match status" value="1"/>
</dbReference>
<dbReference type="PANTHER" id="PTHR44688">
    <property type="entry name" value="DNA-BINDING TRANSCRIPTIONAL ACTIVATOR DEVR_DOSR"/>
    <property type="match status" value="1"/>
</dbReference>
<dbReference type="Pfam" id="PF00196">
    <property type="entry name" value="GerE"/>
    <property type="match status" value="1"/>
</dbReference>
<evidence type="ECO:0000259" key="4">
    <source>
        <dbReference type="PROSITE" id="PS50043"/>
    </source>
</evidence>
<dbReference type="CDD" id="cd06170">
    <property type="entry name" value="LuxR_C_like"/>
    <property type="match status" value="1"/>
</dbReference>
<dbReference type="SUPFAM" id="SSF46894">
    <property type="entry name" value="C-terminal effector domain of the bipartite response regulators"/>
    <property type="match status" value="1"/>
</dbReference>
<evidence type="ECO:0000256" key="3">
    <source>
        <dbReference type="ARBA" id="ARBA00023163"/>
    </source>
</evidence>
<evidence type="ECO:0000313" key="5">
    <source>
        <dbReference type="EMBL" id="MCD2425810.1"/>
    </source>
</evidence>
<dbReference type="RefSeq" id="WP_231008392.1">
    <property type="nucleotide sequence ID" value="NZ_JAJNEC010000007.1"/>
</dbReference>
<reference evidence="5 6" key="1">
    <citation type="submission" date="2021-11" db="EMBL/GenBank/DDBJ databases">
        <title>Genomic of Niabella pedocola.</title>
        <authorList>
            <person name="Wu T."/>
        </authorList>
    </citation>
    <scope>NUCLEOTIDE SEQUENCE [LARGE SCALE GENOMIC DNA]</scope>
    <source>
        <strain evidence="5 6">JCM 31011</strain>
    </source>
</reference>
<accession>A0ABS8PXP1</accession>
<dbReference type="InterPro" id="IPR036388">
    <property type="entry name" value="WH-like_DNA-bd_sf"/>
</dbReference>
<keyword evidence="1" id="KW-0805">Transcription regulation</keyword>